<keyword evidence="2" id="KW-1003">Cell membrane</keyword>
<evidence type="ECO:0000256" key="2">
    <source>
        <dbReference type="ARBA" id="ARBA00022475"/>
    </source>
</evidence>
<evidence type="ECO:0000256" key="9">
    <source>
        <dbReference type="SAM" id="Phobius"/>
    </source>
</evidence>
<evidence type="ECO:0000256" key="3">
    <source>
        <dbReference type="ARBA" id="ARBA00022618"/>
    </source>
</evidence>
<evidence type="ECO:0000313" key="11">
    <source>
        <dbReference type="EMBL" id="MBB6477281.1"/>
    </source>
</evidence>
<feature type="domain" description="POTRA" evidence="10">
    <location>
        <begin position="80"/>
        <end position="148"/>
    </location>
</feature>
<feature type="compositionally biased region" description="Basic residues" evidence="8">
    <location>
        <begin position="37"/>
        <end position="46"/>
    </location>
</feature>
<gene>
    <name evidence="11" type="ORF">HNR45_000303</name>
</gene>
<evidence type="ECO:0000313" key="12">
    <source>
        <dbReference type="Proteomes" id="UP000591941"/>
    </source>
</evidence>
<dbReference type="InterPro" id="IPR005548">
    <property type="entry name" value="Cell_div_FtsQ/DivIB_C"/>
</dbReference>
<proteinExistence type="predicted"/>
<dbReference type="GO" id="GO:0005886">
    <property type="term" value="C:plasma membrane"/>
    <property type="evidence" value="ECO:0007669"/>
    <property type="project" value="TreeGrafter"/>
</dbReference>
<feature type="compositionally biased region" description="Basic and acidic residues" evidence="8">
    <location>
        <begin position="1"/>
        <end position="17"/>
    </location>
</feature>
<dbReference type="PANTHER" id="PTHR37820:SF1">
    <property type="entry name" value="CELL DIVISION PROTEIN FTSQ"/>
    <property type="match status" value="1"/>
</dbReference>
<dbReference type="EMBL" id="JACHHI010000001">
    <property type="protein sequence ID" value="MBB6477281.1"/>
    <property type="molecule type" value="Genomic_DNA"/>
</dbReference>
<keyword evidence="3 11" id="KW-0132">Cell division</keyword>
<dbReference type="OrthoDB" id="1633656at2"/>
<dbReference type="GO" id="GO:0051301">
    <property type="term" value="P:cell division"/>
    <property type="evidence" value="ECO:0007669"/>
    <property type="project" value="UniProtKB-KW"/>
</dbReference>
<dbReference type="RefSeq" id="WP_024049018.1">
    <property type="nucleotide sequence ID" value="NZ_CABWNB010000001.1"/>
</dbReference>
<comment type="subcellular location">
    <subcellularLocation>
        <location evidence="1">Membrane</location>
    </subcellularLocation>
</comment>
<dbReference type="PANTHER" id="PTHR37820">
    <property type="entry name" value="CELL DIVISION PROTEIN DIVIB"/>
    <property type="match status" value="1"/>
</dbReference>
<accession>A0A841R1K6</accession>
<protein>
    <submittedName>
        <fullName evidence="11">Cell division protein FtsQ</fullName>
    </submittedName>
</protein>
<dbReference type="Gene3D" id="3.10.20.310">
    <property type="entry name" value="membrane protein fhac"/>
    <property type="match status" value="1"/>
</dbReference>
<organism evidence="11 12">
    <name type="scientific">Negativicoccus succinicivorans</name>
    <dbReference type="NCBI Taxonomy" id="620903"/>
    <lineage>
        <taxon>Bacteria</taxon>
        <taxon>Bacillati</taxon>
        <taxon>Bacillota</taxon>
        <taxon>Negativicutes</taxon>
        <taxon>Veillonellales</taxon>
        <taxon>Veillonellaceae</taxon>
        <taxon>Negativicoccus</taxon>
    </lineage>
</organism>
<evidence type="ECO:0000256" key="1">
    <source>
        <dbReference type="ARBA" id="ARBA00004370"/>
    </source>
</evidence>
<evidence type="ECO:0000256" key="7">
    <source>
        <dbReference type="ARBA" id="ARBA00023306"/>
    </source>
</evidence>
<evidence type="ECO:0000256" key="6">
    <source>
        <dbReference type="ARBA" id="ARBA00023136"/>
    </source>
</evidence>
<name>A0A841R1K6_9FIRM</name>
<keyword evidence="12" id="KW-1185">Reference proteome</keyword>
<keyword evidence="4 9" id="KW-0812">Transmembrane</keyword>
<evidence type="ECO:0000256" key="5">
    <source>
        <dbReference type="ARBA" id="ARBA00022989"/>
    </source>
</evidence>
<comment type="caution">
    <text evidence="11">The sequence shown here is derived from an EMBL/GenBank/DDBJ whole genome shotgun (WGS) entry which is preliminary data.</text>
</comment>
<dbReference type="PROSITE" id="PS51779">
    <property type="entry name" value="POTRA"/>
    <property type="match status" value="1"/>
</dbReference>
<dbReference type="Pfam" id="PF03799">
    <property type="entry name" value="FtsQ_DivIB_C"/>
    <property type="match status" value="1"/>
</dbReference>
<dbReference type="InterPro" id="IPR050487">
    <property type="entry name" value="FtsQ_DivIB"/>
</dbReference>
<dbReference type="Pfam" id="PF08478">
    <property type="entry name" value="POTRA_1"/>
    <property type="match status" value="1"/>
</dbReference>
<feature type="compositionally biased region" description="Basic and acidic residues" evidence="8">
    <location>
        <begin position="27"/>
        <end position="36"/>
    </location>
</feature>
<keyword evidence="5 9" id="KW-1133">Transmembrane helix</keyword>
<evidence type="ECO:0000256" key="8">
    <source>
        <dbReference type="SAM" id="MobiDB-lite"/>
    </source>
</evidence>
<sequence>MAQHMDFETFRRQRHGEVTSVVPLEQNVEKGQPEPPRRRRRKRPKQQSRNEKPFYRKRGTYAWLAVVIVGLLLLLALAPISFGSVKVEGLQVLSQDEIFRVAKISRPINVVQLATADISRRLNGDLRIASAKVDREFPATIRIQVEERRPIAVVATEFGFAVFDKTGLVIAEGPTITRTDVPFITGKKLGNVLLGDTVTDDALRKALAYLSYLSLKGSEQISEINIGDTTQLIAYTRDDIPIHLGTVENAAEQAPLSENMLKDIRLRNLTVDYVDVNVGAPYIKLK</sequence>
<dbReference type="InterPro" id="IPR034746">
    <property type="entry name" value="POTRA"/>
</dbReference>
<evidence type="ECO:0000256" key="4">
    <source>
        <dbReference type="ARBA" id="ARBA00022692"/>
    </source>
</evidence>
<dbReference type="InterPro" id="IPR013685">
    <property type="entry name" value="POTRA_FtsQ_type"/>
</dbReference>
<feature type="transmembrane region" description="Helical" evidence="9">
    <location>
        <begin position="61"/>
        <end position="82"/>
    </location>
</feature>
<feature type="region of interest" description="Disordered" evidence="8">
    <location>
        <begin position="1"/>
        <end position="52"/>
    </location>
</feature>
<dbReference type="Proteomes" id="UP000591941">
    <property type="component" value="Unassembled WGS sequence"/>
</dbReference>
<keyword evidence="6 9" id="KW-0472">Membrane</keyword>
<reference evidence="11 12" key="1">
    <citation type="submission" date="2020-08" db="EMBL/GenBank/DDBJ databases">
        <title>Genomic Encyclopedia of Type Strains, Phase IV (KMG-IV): sequencing the most valuable type-strain genomes for metagenomic binning, comparative biology and taxonomic classification.</title>
        <authorList>
            <person name="Goeker M."/>
        </authorList>
    </citation>
    <scope>NUCLEOTIDE SEQUENCE [LARGE SCALE GENOMIC DNA]</scope>
    <source>
        <strain evidence="11 12">DSM 21255</strain>
    </source>
</reference>
<keyword evidence="7" id="KW-0131">Cell cycle</keyword>
<evidence type="ECO:0000259" key="10">
    <source>
        <dbReference type="PROSITE" id="PS51779"/>
    </source>
</evidence>
<dbReference type="AlphaFoldDB" id="A0A841R1K6"/>